<evidence type="ECO:0000313" key="19">
    <source>
        <dbReference type="Proteomes" id="UP000036449"/>
    </source>
</evidence>
<sequence>MRRSGMRRLRPGGLGGRLFLILALGLLGTQALAALVMVLERDQSARAVMLTTLQRDVAVAVALLDRLPPDERAAWLLLLDRPTYRFELGAGPPGAPALSPRAEMIADEIRRALRPRFPVRFDAVVDPTERLQAHLVLADGTGLTIEVRPTARPVAAWLPAALAVQLLVLMACIGLAVRLALRPLTRFAEAVDRIEPGRPAARFTETGPDEVVRTAKAFNAMQDRIARHLDERLRILAAISHDLQTPITRMRLRVETGIQGPEQDRLLADLDAVEALVREGIAYARSVHGAVEAPVRLDLRAFIESLVFDYWDTGRDVTIAALPDVTPTTRPRALRRILANLIDNALRYAGRVELDVQEAEGRIVIAVLDRGPGIPADQLEAVLLPFVRLEESRSRDTGGTGLGLAIADQLAAAIGGRLSLRNRAGGGLEARLTLA</sequence>
<dbReference type="CDD" id="cd06225">
    <property type="entry name" value="HAMP"/>
    <property type="match status" value="1"/>
</dbReference>
<dbReference type="EMBL" id="LABZ01000045">
    <property type="protein sequence ID" value="KMO43541.1"/>
    <property type="molecule type" value="Genomic_DNA"/>
</dbReference>
<reference evidence="18 19" key="1">
    <citation type="submission" date="2015-03" db="EMBL/GenBank/DDBJ databases">
        <title>Genome sequencing of Methylobacterium tarhaniae DSM 25844.</title>
        <authorList>
            <person name="Chaudhry V."/>
            <person name="Patil P.B."/>
        </authorList>
    </citation>
    <scope>NUCLEOTIDE SEQUENCE [LARGE SCALE GENOMIC DNA]</scope>
    <source>
        <strain evidence="18 19">DSM 25844</strain>
    </source>
</reference>
<dbReference type="InterPro" id="IPR003661">
    <property type="entry name" value="HisK_dim/P_dom"/>
</dbReference>
<dbReference type="InterPro" id="IPR004358">
    <property type="entry name" value="Sig_transdc_His_kin-like_C"/>
</dbReference>
<dbReference type="GO" id="GO:0005524">
    <property type="term" value="F:ATP binding"/>
    <property type="evidence" value="ECO:0007669"/>
    <property type="project" value="UniProtKB-KW"/>
</dbReference>
<feature type="domain" description="Histidine kinase" evidence="16">
    <location>
        <begin position="238"/>
        <end position="435"/>
    </location>
</feature>
<dbReference type="GO" id="GO:0000155">
    <property type="term" value="F:phosphorelay sensor kinase activity"/>
    <property type="evidence" value="ECO:0007669"/>
    <property type="project" value="InterPro"/>
</dbReference>
<dbReference type="InterPro" id="IPR005467">
    <property type="entry name" value="His_kinase_dom"/>
</dbReference>
<dbReference type="PANTHER" id="PTHR44936">
    <property type="entry name" value="SENSOR PROTEIN CREC"/>
    <property type="match status" value="1"/>
</dbReference>
<keyword evidence="10" id="KW-0418">Kinase</keyword>
<dbReference type="GO" id="GO:0005886">
    <property type="term" value="C:plasma membrane"/>
    <property type="evidence" value="ECO:0007669"/>
    <property type="project" value="UniProtKB-SubCell"/>
</dbReference>
<evidence type="ECO:0000256" key="10">
    <source>
        <dbReference type="ARBA" id="ARBA00022777"/>
    </source>
</evidence>
<organism evidence="18 19">
    <name type="scientific">Methylobacterium tarhaniae</name>
    <dbReference type="NCBI Taxonomy" id="1187852"/>
    <lineage>
        <taxon>Bacteria</taxon>
        <taxon>Pseudomonadati</taxon>
        <taxon>Pseudomonadota</taxon>
        <taxon>Alphaproteobacteria</taxon>
        <taxon>Hyphomicrobiales</taxon>
        <taxon>Methylobacteriaceae</taxon>
        <taxon>Methylobacterium</taxon>
    </lineage>
</organism>
<keyword evidence="19" id="KW-1185">Reference proteome</keyword>
<keyword evidence="14 15" id="KW-0472">Membrane</keyword>
<evidence type="ECO:0000256" key="15">
    <source>
        <dbReference type="SAM" id="Phobius"/>
    </source>
</evidence>
<dbReference type="Gene3D" id="3.30.565.10">
    <property type="entry name" value="Histidine kinase-like ATPase, C-terminal domain"/>
    <property type="match status" value="1"/>
</dbReference>
<dbReference type="PANTHER" id="PTHR44936:SF5">
    <property type="entry name" value="SENSOR HISTIDINE KINASE ENVZ"/>
    <property type="match status" value="1"/>
</dbReference>
<dbReference type="InterPro" id="IPR003594">
    <property type="entry name" value="HATPase_dom"/>
</dbReference>
<keyword evidence="5" id="KW-0997">Cell inner membrane</keyword>
<dbReference type="InterPro" id="IPR003660">
    <property type="entry name" value="HAMP_dom"/>
</dbReference>
<evidence type="ECO:0000256" key="1">
    <source>
        <dbReference type="ARBA" id="ARBA00000085"/>
    </source>
</evidence>
<evidence type="ECO:0000259" key="17">
    <source>
        <dbReference type="PROSITE" id="PS50885"/>
    </source>
</evidence>
<feature type="transmembrane region" description="Helical" evidence="15">
    <location>
        <begin position="154"/>
        <end position="177"/>
    </location>
</feature>
<evidence type="ECO:0000256" key="12">
    <source>
        <dbReference type="ARBA" id="ARBA00022989"/>
    </source>
</evidence>
<dbReference type="SMART" id="SM00304">
    <property type="entry name" value="HAMP"/>
    <property type="match status" value="1"/>
</dbReference>
<comment type="caution">
    <text evidence="18">The sequence shown here is derived from an EMBL/GenBank/DDBJ whole genome shotgun (WGS) entry which is preliminary data.</text>
</comment>
<dbReference type="Pfam" id="PF02518">
    <property type="entry name" value="HATPase_c"/>
    <property type="match status" value="1"/>
</dbReference>
<keyword evidence="12 15" id="KW-1133">Transmembrane helix</keyword>
<evidence type="ECO:0000256" key="6">
    <source>
        <dbReference type="ARBA" id="ARBA00022553"/>
    </source>
</evidence>
<dbReference type="Pfam" id="PF00672">
    <property type="entry name" value="HAMP"/>
    <property type="match status" value="1"/>
</dbReference>
<dbReference type="SMART" id="SM00387">
    <property type="entry name" value="HATPase_c"/>
    <property type="match status" value="1"/>
</dbReference>
<evidence type="ECO:0000256" key="4">
    <source>
        <dbReference type="ARBA" id="ARBA00022475"/>
    </source>
</evidence>
<dbReference type="SUPFAM" id="SSF47384">
    <property type="entry name" value="Homodimeric domain of signal transducing histidine kinase"/>
    <property type="match status" value="1"/>
</dbReference>
<keyword evidence="4" id="KW-1003">Cell membrane</keyword>
<evidence type="ECO:0000256" key="9">
    <source>
        <dbReference type="ARBA" id="ARBA00022741"/>
    </source>
</evidence>
<keyword evidence="6" id="KW-0597">Phosphoprotein</keyword>
<dbReference type="OrthoDB" id="9804645at2"/>
<evidence type="ECO:0000256" key="2">
    <source>
        <dbReference type="ARBA" id="ARBA00004429"/>
    </source>
</evidence>
<evidence type="ECO:0000256" key="14">
    <source>
        <dbReference type="ARBA" id="ARBA00023136"/>
    </source>
</evidence>
<dbReference type="PROSITE" id="PS50109">
    <property type="entry name" value="HIS_KIN"/>
    <property type="match status" value="1"/>
</dbReference>
<keyword evidence="8 15" id="KW-0812">Transmembrane</keyword>
<accession>A0A0J6VW57</accession>
<dbReference type="InterPro" id="IPR036097">
    <property type="entry name" value="HisK_dim/P_sf"/>
</dbReference>
<dbReference type="InterPro" id="IPR036890">
    <property type="entry name" value="HATPase_C_sf"/>
</dbReference>
<dbReference type="PROSITE" id="PS50885">
    <property type="entry name" value="HAMP"/>
    <property type="match status" value="1"/>
</dbReference>
<comment type="catalytic activity">
    <reaction evidence="1">
        <text>ATP + protein L-histidine = ADP + protein N-phospho-L-histidine.</text>
        <dbReference type="EC" id="2.7.13.3"/>
    </reaction>
</comment>
<dbReference type="Proteomes" id="UP000036449">
    <property type="component" value="Unassembled WGS sequence"/>
</dbReference>
<gene>
    <name evidence="18" type="ORF">VQ03_07955</name>
</gene>
<keyword evidence="7" id="KW-0808">Transferase</keyword>
<dbReference type="SMART" id="SM00388">
    <property type="entry name" value="HisKA"/>
    <property type="match status" value="1"/>
</dbReference>
<dbReference type="SUPFAM" id="SSF158472">
    <property type="entry name" value="HAMP domain-like"/>
    <property type="match status" value="1"/>
</dbReference>
<dbReference type="AlphaFoldDB" id="A0A0J6VW57"/>
<keyword evidence="11" id="KW-0067">ATP-binding</keyword>
<evidence type="ECO:0000256" key="7">
    <source>
        <dbReference type="ARBA" id="ARBA00022679"/>
    </source>
</evidence>
<evidence type="ECO:0000259" key="16">
    <source>
        <dbReference type="PROSITE" id="PS50109"/>
    </source>
</evidence>
<evidence type="ECO:0000256" key="5">
    <source>
        <dbReference type="ARBA" id="ARBA00022519"/>
    </source>
</evidence>
<keyword evidence="9" id="KW-0547">Nucleotide-binding</keyword>
<evidence type="ECO:0000313" key="18">
    <source>
        <dbReference type="EMBL" id="KMO43541.1"/>
    </source>
</evidence>
<dbReference type="PATRIC" id="fig|1187852.3.peg.5141"/>
<dbReference type="EC" id="2.7.13.3" evidence="3"/>
<evidence type="ECO:0000256" key="8">
    <source>
        <dbReference type="ARBA" id="ARBA00022692"/>
    </source>
</evidence>
<dbReference type="SUPFAM" id="SSF55874">
    <property type="entry name" value="ATPase domain of HSP90 chaperone/DNA topoisomerase II/histidine kinase"/>
    <property type="match status" value="1"/>
</dbReference>
<dbReference type="Gene3D" id="1.10.8.500">
    <property type="entry name" value="HAMP domain in histidine kinase"/>
    <property type="match status" value="1"/>
</dbReference>
<evidence type="ECO:0000256" key="3">
    <source>
        <dbReference type="ARBA" id="ARBA00012438"/>
    </source>
</evidence>
<comment type="subcellular location">
    <subcellularLocation>
        <location evidence="2">Cell inner membrane</location>
        <topology evidence="2">Multi-pass membrane protein</topology>
    </subcellularLocation>
</comment>
<protein>
    <recommendedName>
        <fullName evidence="3">histidine kinase</fullName>
        <ecNumber evidence="3">2.7.13.3</ecNumber>
    </recommendedName>
</protein>
<dbReference type="InterPro" id="IPR050980">
    <property type="entry name" value="2C_sensor_his_kinase"/>
</dbReference>
<evidence type="ECO:0000256" key="11">
    <source>
        <dbReference type="ARBA" id="ARBA00022840"/>
    </source>
</evidence>
<dbReference type="PRINTS" id="PR00344">
    <property type="entry name" value="BCTRLSENSOR"/>
</dbReference>
<dbReference type="Gene3D" id="1.10.287.130">
    <property type="match status" value="1"/>
</dbReference>
<keyword evidence="13" id="KW-0902">Two-component regulatory system</keyword>
<proteinExistence type="predicted"/>
<feature type="domain" description="HAMP" evidence="17">
    <location>
        <begin position="178"/>
        <end position="230"/>
    </location>
</feature>
<evidence type="ECO:0000256" key="13">
    <source>
        <dbReference type="ARBA" id="ARBA00023012"/>
    </source>
</evidence>
<name>A0A0J6VW57_9HYPH</name>